<evidence type="ECO:0000313" key="1">
    <source>
        <dbReference type="EMBL" id="VFQ61675.1"/>
    </source>
</evidence>
<name>A0A484KAY6_9ASTE</name>
<accession>A0A484KAY6</accession>
<evidence type="ECO:0000313" key="2">
    <source>
        <dbReference type="Proteomes" id="UP000595140"/>
    </source>
</evidence>
<gene>
    <name evidence="1" type="ORF">CCAM_LOCUS3451</name>
</gene>
<organism evidence="1 2">
    <name type="scientific">Cuscuta campestris</name>
    <dbReference type="NCBI Taxonomy" id="132261"/>
    <lineage>
        <taxon>Eukaryota</taxon>
        <taxon>Viridiplantae</taxon>
        <taxon>Streptophyta</taxon>
        <taxon>Embryophyta</taxon>
        <taxon>Tracheophyta</taxon>
        <taxon>Spermatophyta</taxon>
        <taxon>Magnoliopsida</taxon>
        <taxon>eudicotyledons</taxon>
        <taxon>Gunneridae</taxon>
        <taxon>Pentapetalae</taxon>
        <taxon>asterids</taxon>
        <taxon>lamiids</taxon>
        <taxon>Solanales</taxon>
        <taxon>Convolvulaceae</taxon>
        <taxon>Cuscuteae</taxon>
        <taxon>Cuscuta</taxon>
        <taxon>Cuscuta subgen. Grammica</taxon>
        <taxon>Cuscuta sect. Cleistogrammica</taxon>
    </lineage>
</organism>
<reference evidence="1 2" key="1">
    <citation type="submission" date="2018-04" db="EMBL/GenBank/DDBJ databases">
        <authorList>
            <person name="Vogel A."/>
        </authorList>
    </citation>
    <scope>NUCLEOTIDE SEQUENCE [LARGE SCALE GENOMIC DNA]</scope>
</reference>
<dbReference type="AlphaFoldDB" id="A0A484KAY6"/>
<protein>
    <submittedName>
        <fullName evidence="1">Uncharacterized protein</fullName>
    </submittedName>
</protein>
<dbReference type="Proteomes" id="UP000595140">
    <property type="component" value="Unassembled WGS sequence"/>
</dbReference>
<proteinExistence type="predicted"/>
<dbReference type="EMBL" id="OOIL02000203">
    <property type="protein sequence ID" value="VFQ61675.1"/>
    <property type="molecule type" value="Genomic_DNA"/>
</dbReference>
<keyword evidence="2" id="KW-1185">Reference proteome</keyword>
<sequence>MGQNNIQPLLLLDGAIFSRINCQIGISEQSRVLGIQKLHDPLCILNRAHGVDRQIEHFAGLLQERPDPRPKLQHPSTIVEQVRIFMAGVLEPFLVLNG</sequence>